<accession>A0A2S7WU88</accession>
<name>A0A2S7WU88_9FLAO</name>
<keyword evidence="4" id="KW-1185">Reference proteome</keyword>
<protein>
    <submittedName>
        <fullName evidence="3">Ribonuclease Z</fullName>
    </submittedName>
</protein>
<comment type="caution">
    <text evidence="3">The sequence shown here is derived from an EMBL/GenBank/DDBJ whole genome shotgun (WGS) entry which is preliminary data.</text>
</comment>
<proteinExistence type="predicted"/>
<feature type="region of interest" description="Disordered" evidence="1">
    <location>
        <begin position="159"/>
        <end position="195"/>
    </location>
</feature>
<dbReference type="RefSeq" id="WP_105017608.1">
    <property type="nucleotide sequence ID" value="NZ_MSCN01000001.1"/>
</dbReference>
<dbReference type="InterPro" id="IPR005901">
    <property type="entry name" value="GLPGLI"/>
</dbReference>
<sequence>MKSLLSAIFLIATLTTFAQKDFQGKAVYMSKSTVDMSSWGRNGQLSEAQKKQIAARMKSMLEKTFILNFNKLESVYKEDEKLAAPTMGGGRSWGGFSGGGIKYKNTKDRVALESKEFFGKNFLISDSMEQPKWELSTESKKIGNYTCYKATMMKDVDPLDWTNMRRRGRKNNTKKDENKKDEAKKDSSNVRKISDEIEMPKQIEVTAWYSPQIPVSNGPGEYWGLPGLILEINAGRTTILCTEIIMNPSEKVDIKKPTKGTEVTRAEYNKTITDKMQQFRESRGRRGRGRRF</sequence>
<dbReference type="OrthoDB" id="1068986at2"/>
<evidence type="ECO:0000313" key="4">
    <source>
        <dbReference type="Proteomes" id="UP000238882"/>
    </source>
</evidence>
<feature type="chain" id="PRO_5015472690" evidence="2">
    <location>
        <begin position="19"/>
        <end position="292"/>
    </location>
</feature>
<reference evidence="3 4" key="1">
    <citation type="submission" date="2016-12" db="EMBL/GenBank/DDBJ databases">
        <title>Trade-off between light-utilization and light-protection in marine flavobacteria.</title>
        <authorList>
            <person name="Kumagai Y."/>
            <person name="Yoshizawa S."/>
            <person name="Kogure K."/>
            <person name="Iwasaki W."/>
        </authorList>
    </citation>
    <scope>NUCLEOTIDE SEQUENCE [LARGE SCALE GENOMIC DNA]</scope>
    <source>
        <strain evidence="3 4">NBRC 108759</strain>
    </source>
</reference>
<gene>
    <name evidence="3" type="ORF">BTO18_16010</name>
</gene>
<feature type="signal peptide" evidence="2">
    <location>
        <begin position="1"/>
        <end position="18"/>
    </location>
</feature>
<evidence type="ECO:0000313" key="3">
    <source>
        <dbReference type="EMBL" id="PQJ81046.1"/>
    </source>
</evidence>
<evidence type="ECO:0000256" key="2">
    <source>
        <dbReference type="SAM" id="SignalP"/>
    </source>
</evidence>
<dbReference type="NCBIfam" id="TIGR01200">
    <property type="entry name" value="GLPGLI"/>
    <property type="match status" value="1"/>
</dbReference>
<feature type="compositionally biased region" description="Basic and acidic residues" evidence="1">
    <location>
        <begin position="173"/>
        <end position="195"/>
    </location>
</feature>
<keyword evidence="2" id="KW-0732">Signal</keyword>
<dbReference type="Pfam" id="PF09697">
    <property type="entry name" value="Porph_ging"/>
    <property type="match status" value="1"/>
</dbReference>
<dbReference type="AlphaFoldDB" id="A0A2S7WU88"/>
<dbReference type="EMBL" id="MSCN01000001">
    <property type="protein sequence ID" value="PQJ81046.1"/>
    <property type="molecule type" value="Genomic_DNA"/>
</dbReference>
<dbReference type="Proteomes" id="UP000238882">
    <property type="component" value="Unassembled WGS sequence"/>
</dbReference>
<evidence type="ECO:0000256" key="1">
    <source>
        <dbReference type="SAM" id="MobiDB-lite"/>
    </source>
</evidence>
<organism evidence="3 4">
    <name type="scientific">Polaribacter porphyrae</name>
    <dbReference type="NCBI Taxonomy" id="1137780"/>
    <lineage>
        <taxon>Bacteria</taxon>
        <taxon>Pseudomonadati</taxon>
        <taxon>Bacteroidota</taxon>
        <taxon>Flavobacteriia</taxon>
        <taxon>Flavobacteriales</taxon>
        <taxon>Flavobacteriaceae</taxon>
    </lineage>
</organism>